<dbReference type="EMBL" id="BAAAZX010000008">
    <property type="protein sequence ID" value="GAA3994302.1"/>
    <property type="molecule type" value="Genomic_DNA"/>
</dbReference>
<keyword evidence="3" id="KW-1185">Reference proteome</keyword>
<accession>A0ABP7R942</accession>
<protein>
    <submittedName>
        <fullName evidence="2">Uncharacterized protein</fullName>
    </submittedName>
</protein>
<comment type="caution">
    <text evidence="2">The sequence shown here is derived from an EMBL/GenBank/DDBJ whole genome shotgun (WGS) entry which is preliminary data.</text>
</comment>
<sequence length="78" mass="7850">MAENLRPVGSPQPDRHVDGETVEEGTQPGREAVGVDGPELPPLDTPSAISATSGTFTAYAAGAALDHAGPLVTASPGW</sequence>
<gene>
    <name evidence="2" type="ORF">GCM10022232_32870</name>
</gene>
<evidence type="ECO:0000313" key="3">
    <source>
        <dbReference type="Proteomes" id="UP001500456"/>
    </source>
</evidence>
<dbReference type="Proteomes" id="UP001500456">
    <property type="component" value="Unassembled WGS sequence"/>
</dbReference>
<evidence type="ECO:0000256" key="1">
    <source>
        <dbReference type="SAM" id="MobiDB-lite"/>
    </source>
</evidence>
<feature type="region of interest" description="Disordered" evidence="1">
    <location>
        <begin position="1"/>
        <end position="46"/>
    </location>
</feature>
<proteinExistence type="predicted"/>
<organism evidence="2 3">
    <name type="scientific">Streptomyces plumbiresistens</name>
    <dbReference type="NCBI Taxonomy" id="511811"/>
    <lineage>
        <taxon>Bacteria</taxon>
        <taxon>Bacillati</taxon>
        <taxon>Actinomycetota</taxon>
        <taxon>Actinomycetes</taxon>
        <taxon>Kitasatosporales</taxon>
        <taxon>Streptomycetaceae</taxon>
        <taxon>Streptomyces</taxon>
    </lineage>
</organism>
<reference evidence="3" key="1">
    <citation type="journal article" date="2019" name="Int. J. Syst. Evol. Microbiol.">
        <title>The Global Catalogue of Microorganisms (GCM) 10K type strain sequencing project: providing services to taxonomists for standard genome sequencing and annotation.</title>
        <authorList>
            <consortium name="The Broad Institute Genomics Platform"/>
            <consortium name="The Broad Institute Genome Sequencing Center for Infectious Disease"/>
            <person name="Wu L."/>
            <person name="Ma J."/>
        </authorList>
    </citation>
    <scope>NUCLEOTIDE SEQUENCE [LARGE SCALE GENOMIC DNA]</scope>
    <source>
        <strain evidence="3">JCM 16924</strain>
    </source>
</reference>
<evidence type="ECO:0000313" key="2">
    <source>
        <dbReference type="EMBL" id="GAA3994302.1"/>
    </source>
</evidence>
<name>A0ABP7R942_9ACTN</name>